<organism evidence="2 3">
    <name type="scientific">Candidatus Scatomonas pullistercoris</name>
    <dbReference type="NCBI Taxonomy" id="2840920"/>
    <lineage>
        <taxon>Bacteria</taxon>
        <taxon>Bacillati</taxon>
        <taxon>Bacillota</taxon>
        <taxon>Clostridia</taxon>
        <taxon>Lachnospirales</taxon>
        <taxon>Lachnospiraceae</taxon>
        <taxon>Lachnospiraceae incertae sedis</taxon>
        <taxon>Candidatus Scatomonas</taxon>
    </lineage>
</organism>
<dbReference type="GO" id="GO:0006779">
    <property type="term" value="P:porphyrin-containing compound biosynthetic process"/>
    <property type="evidence" value="ECO:0007669"/>
    <property type="project" value="InterPro"/>
</dbReference>
<dbReference type="EMBL" id="DVOO01000027">
    <property type="protein sequence ID" value="HIV25860.1"/>
    <property type="molecule type" value="Genomic_DNA"/>
</dbReference>
<dbReference type="PANTHER" id="PTHR47099:SF1">
    <property type="entry name" value="METHYLCOBAMIDE:COM METHYLTRANSFERASE MTBA"/>
    <property type="match status" value="1"/>
</dbReference>
<sequence length="332" mass="38306">MVNEKEDMLKVYRHEIPDGLPHLLSEGVCFLAPQNGFWERPSGGQGGKDWFGVTWAYSEGEMAPVPDSTVPPICSDICRWREQIKFPDMEAWDWEKAAEIDHVAEVDREHKMLYTSSLNGLFERMHTLMGFENALCSLLTDPEEVEEFLDAMVDFKCAQLTKLKEYYNPDVLNFHDDYGTQRGLFFSPEIWRTMFKPRLKKITDHCHSLGMIFELHSCGLIEDIIPDICDIGVDCLQCMDINDVKKMKEITGERMAYGVSPNFQKYAAGMAVGSLTEEELRREIHEEIMTLSEGGNYYPFINPPLTEMDRIIWEEADVCRQELLKKHGIIQN</sequence>
<reference evidence="2" key="1">
    <citation type="submission" date="2020-10" db="EMBL/GenBank/DDBJ databases">
        <authorList>
            <person name="Gilroy R."/>
        </authorList>
    </citation>
    <scope>NUCLEOTIDE SEQUENCE</scope>
    <source>
        <strain evidence="2">CHK188-20938</strain>
    </source>
</reference>
<dbReference type="InterPro" id="IPR052024">
    <property type="entry name" value="Methanogen_methyltrans"/>
</dbReference>
<dbReference type="PANTHER" id="PTHR47099">
    <property type="entry name" value="METHYLCOBAMIDE:COM METHYLTRANSFERASE MTBA"/>
    <property type="match status" value="1"/>
</dbReference>
<dbReference type="InterPro" id="IPR038071">
    <property type="entry name" value="UROD/MetE-like_sf"/>
</dbReference>
<evidence type="ECO:0000259" key="1">
    <source>
        <dbReference type="Pfam" id="PF01208"/>
    </source>
</evidence>
<evidence type="ECO:0000313" key="2">
    <source>
        <dbReference type="EMBL" id="HIV25860.1"/>
    </source>
</evidence>
<dbReference type="InterPro" id="IPR000257">
    <property type="entry name" value="Uroporphyrinogen_deCOase"/>
</dbReference>
<protein>
    <recommendedName>
        <fullName evidence="1">Uroporphyrinogen decarboxylase (URO-D) domain-containing protein</fullName>
    </recommendedName>
</protein>
<dbReference type="Proteomes" id="UP000824169">
    <property type="component" value="Unassembled WGS sequence"/>
</dbReference>
<dbReference type="Gene3D" id="3.20.20.210">
    <property type="match status" value="1"/>
</dbReference>
<proteinExistence type="predicted"/>
<accession>A0A9D1P3N7</accession>
<feature type="domain" description="Uroporphyrinogen decarboxylase (URO-D)" evidence="1">
    <location>
        <begin position="125"/>
        <end position="254"/>
    </location>
</feature>
<comment type="caution">
    <text evidence="2">The sequence shown here is derived from an EMBL/GenBank/DDBJ whole genome shotgun (WGS) entry which is preliminary data.</text>
</comment>
<dbReference type="AlphaFoldDB" id="A0A9D1P3N7"/>
<reference evidence="2" key="2">
    <citation type="journal article" date="2021" name="PeerJ">
        <title>Extensive microbial diversity within the chicken gut microbiome revealed by metagenomics and culture.</title>
        <authorList>
            <person name="Gilroy R."/>
            <person name="Ravi A."/>
            <person name="Getino M."/>
            <person name="Pursley I."/>
            <person name="Horton D.L."/>
            <person name="Alikhan N.F."/>
            <person name="Baker D."/>
            <person name="Gharbi K."/>
            <person name="Hall N."/>
            <person name="Watson M."/>
            <person name="Adriaenssens E.M."/>
            <person name="Foster-Nyarko E."/>
            <person name="Jarju S."/>
            <person name="Secka A."/>
            <person name="Antonio M."/>
            <person name="Oren A."/>
            <person name="Chaudhuri R.R."/>
            <person name="La Ragione R."/>
            <person name="Hildebrand F."/>
            <person name="Pallen M.J."/>
        </authorList>
    </citation>
    <scope>NUCLEOTIDE SEQUENCE</scope>
    <source>
        <strain evidence="2">CHK188-20938</strain>
    </source>
</reference>
<evidence type="ECO:0000313" key="3">
    <source>
        <dbReference type="Proteomes" id="UP000824169"/>
    </source>
</evidence>
<dbReference type="GO" id="GO:0004853">
    <property type="term" value="F:uroporphyrinogen decarboxylase activity"/>
    <property type="evidence" value="ECO:0007669"/>
    <property type="project" value="InterPro"/>
</dbReference>
<dbReference type="Pfam" id="PF01208">
    <property type="entry name" value="URO-D"/>
    <property type="match status" value="1"/>
</dbReference>
<name>A0A9D1P3N7_9FIRM</name>
<gene>
    <name evidence="2" type="ORF">IAB71_08835</name>
</gene>
<dbReference type="SUPFAM" id="SSF51726">
    <property type="entry name" value="UROD/MetE-like"/>
    <property type="match status" value="1"/>
</dbReference>